<protein>
    <submittedName>
        <fullName evidence="2">Uncharacterized protein</fullName>
    </submittedName>
</protein>
<reference evidence="2 3" key="1">
    <citation type="journal article" date="2015" name="Nature">
        <title>rRNA introns, odd ribosomes, and small enigmatic genomes across a large radiation of phyla.</title>
        <authorList>
            <person name="Brown C.T."/>
            <person name="Hug L.A."/>
            <person name="Thomas B.C."/>
            <person name="Sharon I."/>
            <person name="Castelle C.J."/>
            <person name="Singh A."/>
            <person name="Wilkins M.J."/>
            <person name="Williams K.H."/>
            <person name="Banfield J.F."/>
        </authorList>
    </citation>
    <scope>NUCLEOTIDE SEQUENCE [LARGE SCALE GENOMIC DNA]</scope>
</reference>
<dbReference type="EMBL" id="LBSM01000006">
    <property type="protein sequence ID" value="KKQ18329.1"/>
    <property type="molecule type" value="Genomic_DNA"/>
</dbReference>
<keyword evidence="1" id="KW-1133">Transmembrane helix</keyword>
<dbReference type="Proteomes" id="UP000034508">
    <property type="component" value="Unassembled WGS sequence"/>
</dbReference>
<proteinExistence type="predicted"/>
<keyword evidence="1" id="KW-0812">Transmembrane</keyword>
<evidence type="ECO:0000313" key="3">
    <source>
        <dbReference type="Proteomes" id="UP000034508"/>
    </source>
</evidence>
<name>A0A0G0I229_9BACT</name>
<evidence type="ECO:0000313" key="2">
    <source>
        <dbReference type="EMBL" id="KKQ18329.1"/>
    </source>
</evidence>
<comment type="caution">
    <text evidence="2">The sequence shown here is derived from an EMBL/GenBank/DDBJ whole genome shotgun (WGS) entry which is preliminary data.</text>
</comment>
<accession>A0A0G0I229</accession>
<gene>
    <name evidence="2" type="ORF">US31_C0006G0060</name>
</gene>
<dbReference type="AlphaFoldDB" id="A0A0G0I229"/>
<feature type="transmembrane region" description="Helical" evidence="1">
    <location>
        <begin position="12"/>
        <end position="30"/>
    </location>
</feature>
<organism evidence="2 3">
    <name type="scientific">Berkelbacteria bacterium GW2011_GWA1_36_9</name>
    <dbReference type="NCBI Taxonomy" id="1618331"/>
    <lineage>
        <taxon>Bacteria</taxon>
        <taxon>Candidatus Berkelbacteria</taxon>
    </lineage>
</organism>
<evidence type="ECO:0000256" key="1">
    <source>
        <dbReference type="SAM" id="Phobius"/>
    </source>
</evidence>
<sequence>METQENRPSSSLLIWGIILVIAGIAGYMYTAPKMDQINSGLGQFTAALSQNAANEFEMWRMEYYGSIIAMIVGGLLFISGIIQQTQKK</sequence>
<feature type="transmembrane region" description="Helical" evidence="1">
    <location>
        <begin position="63"/>
        <end position="82"/>
    </location>
</feature>
<keyword evidence="1" id="KW-0472">Membrane</keyword>